<feature type="transmembrane region" description="Helical" evidence="1">
    <location>
        <begin position="420"/>
        <end position="442"/>
    </location>
</feature>
<feature type="transmembrane region" description="Helical" evidence="1">
    <location>
        <begin position="38"/>
        <end position="56"/>
    </location>
</feature>
<evidence type="ECO:0000256" key="1">
    <source>
        <dbReference type="SAM" id="Phobius"/>
    </source>
</evidence>
<feature type="transmembrane region" description="Helical" evidence="1">
    <location>
        <begin position="448"/>
        <end position="466"/>
    </location>
</feature>
<dbReference type="KEGG" id="msum:OH143_10190"/>
<gene>
    <name evidence="2" type="ORF">OH143_10190</name>
</gene>
<organism evidence="2 3">
    <name type="scientific">Methanoculleus submarinus</name>
    <dbReference type="NCBI Taxonomy" id="204050"/>
    <lineage>
        <taxon>Archaea</taxon>
        <taxon>Methanobacteriati</taxon>
        <taxon>Methanobacteriota</taxon>
        <taxon>Stenosarchaea group</taxon>
        <taxon>Methanomicrobia</taxon>
        <taxon>Methanomicrobiales</taxon>
        <taxon>Methanomicrobiaceae</taxon>
        <taxon>Methanoculleus</taxon>
    </lineage>
</organism>
<feature type="transmembrane region" description="Helical" evidence="1">
    <location>
        <begin position="394"/>
        <end position="413"/>
    </location>
</feature>
<keyword evidence="3" id="KW-1185">Reference proteome</keyword>
<dbReference type="Proteomes" id="UP001156196">
    <property type="component" value="Chromosome"/>
</dbReference>
<protein>
    <recommendedName>
        <fullName evidence="4">Glycosyltransferase RgtA/B/C/D-like domain-containing protein</fullName>
    </recommendedName>
</protein>
<proteinExistence type="predicted"/>
<evidence type="ECO:0000313" key="3">
    <source>
        <dbReference type="Proteomes" id="UP001156196"/>
    </source>
</evidence>
<keyword evidence="1" id="KW-0472">Membrane</keyword>
<evidence type="ECO:0000313" key="2">
    <source>
        <dbReference type="EMBL" id="UYU18064.1"/>
    </source>
</evidence>
<name>A0AAX3E9G5_9EURY</name>
<feature type="transmembrane region" description="Helical" evidence="1">
    <location>
        <begin position="12"/>
        <end position="32"/>
    </location>
</feature>
<evidence type="ECO:0008006" key="4">
    <source>
        <dbReference type="Google" id="ProtNLM"/>
    </source>
</evidence>
<feature type="transmembrane region" description="Helical" evidence="1">
    <location>
        <begin position="102"/>
        <end position="122"/>
    </location>
</feature>
<feature type="transmembrane region" description="Helical" evidence="1">
    <location>
        <begin position="249"/>
        <end position="273"/>
    </location>
</feature>
<feature type="transmembrane region" description="Helical" evidence="1">
    <location>
        <begin position="129"/>
        <end position="149"/>
    </location>
</feature>
<dbReference type="GeneID" id="4847066"/>
<feature type="transmembrane region" description="Helical" evidence="1">
    <location>
        <begin position="478"/>
        <end position="496"/>
    </location>
</feature>
<keyword evidence="1" id="KW-0812">Transmembrane</keyword>
<feature type="transmembrane region" description="Helical" evidence="1">
    <location>
        <begin position="285"/>
        <end position="310"/>
    </location>
</feature>
<dbReference type="RefSeq" id="WP_011843536.1">
    <property type="nucleotide sequence ID" value="NZ_CP109831.1"/>
</dbReference>
<accession>A0AAX3E9G5</accession>
<feature type="transmembrane region" description="Helical" evidence="1">
    <location>
        <begin position="76"/>
        <end position="96"/>
    </location>
</feature>
<reference evidence="2" key="1">
    <citation type="submission" date="2022-10" db="EMBL/GenBank/DDBJ databases">
        <title>Complete genome of Methanoculleus submarinus DSM 15122.</title>
        <authorList>
            <person name="Chen S.-C."/>
            <person name="Lai S.-J."/>
            <person name="You Y.-T."/>
        </authorList>
    </citation>
    <scope>NUCLEOTIDE SEQUENCE</scope>
    <source>
        <strain evidence="2">DSM 15122</strain>
    </source>
</reference>
<dbReference type="AlphaFoldDB" id="A0AAX3E9G5"/>
<keyword evidence="1" id="KW-1133">Transmembrane helix</keyword>
<sequence length="623" mass="69366">MRLSLATITDNLDRNLAVVGAIASLFLISYTAISISRVVYVLPGVLTLLACVTWLVMRKRVSLPFQIGESRSKVHLFLLLYVIFLIGSILSVGFRPELYERPLLFFISTSLMAGAIACQILFSNERQKWLIIPQIIALGAIIVWSQLLLFPNVVGADPWAHQMVTTWILESQAIPGGRNYSYLPIFHLMVAMTSLVTDLGYKLAAMLSVSLVQIICNVLFLYLLAGLIFKNHKVGLFASLMVVIANHHIFMSLGSIPTSFAAVFIPIVFYVALKDLSDLSISKNLIIIILFLTTIFTHTLVSACLAILLLASWLSTVAFNAIHSREHATIPVLLPVLFTLAMYSWWVYASGHTKILAQLIELGFSRDFFVAKGVPGATSTYLSAIPVGEQVFNQFGMFLFFALSFIGVFYLLSRKDNKSFIIAVIGIIPLAIGFLSLLFGFGVIEHRWWYFAQILLSVPLGAAIVLLLKASMITSEKIIALGSLISISTFAFLLIMSPNANVDNHMFSPNTAVRSSLTESELHSINSIAEMYTREIGTEKYITNVISFLPLDIDLTQIDESIFTGDYSELEQRDVLIREDIKENSFKLFQGPYRLDYDLGQRIEGQGYSKTYNANSVTMYSNI</sequence>
<feature type="transmembrane region" description="Helical" evidence="1">
    <location>
        <begin position="203"/>
        <end position="229"/>
    </location>
</feature>
<feature type="transmembrane region" description="Helical" evidence="1">
    <location>
        <begin position="330"/>
        <end position="348"/>
    </location>
</feature>
<dbReference type="EMBL" id="CP109831">
    <property type="protein sequence ID" value="UYU18064.1"/>
    <property type="molecule type" value="Genomic_DNA"/>
</dbReference>